<evidence type="ECO:0000256" key="3">
    <source>
        <dbReference type="ARBA" id="ARBA00039118"/>
    </source>
</evidence>
<dbReference type="GO" id="GO:0006541">
    <property type="term" value="P:glutamine metabolic process"/>
    <property type="evidence" value="ECO:0007669"/>
    <property type="project" value="TreeGrafter"/>
</dbReference>
<dbReference type="GO" id="GO:0050152">
    <property type="term" value="F:omega-amidase activity"/>
    <property type="evidence" value="ECO:0007669"/>
    <property type="project" value="UniProtKB-EC"/>
</dbReference>
<dbReference type="GO" id="GO:0006107">
    <property type="term" value="P:oxaloacetate metabolic process"/>
    <property type="evidence" value="ECO:0007669"/>
    <property type="project" value="TreeGrafter"/>
</dbReference>
<dbReference type="Gene3D" id="3.60.110.10">
    <property type="entry name" value="Carbon-nitrogen hydrolase"/>
    <property type="match status" value="1"/>
</dbReference>
<dbReference type="InterPro" id="IPR036526">
    <property type="entry name" value="C-N_Hydrolase_sf"/>
</dbReference>
<dbReference type="PANTHER" id="PTHR23088">
    <property type="entry name" value="NITRILASE-RELATED"/>
    <property type="match status" value="1"/>
</dbReference>
<dbReference type="CDD" id="cd07572">
    <property type="entry name" value="nit"/>
    <property type="match status" value="1"/>
</dbReference>
<dbReference type="InterPro" id="IPR045254">
    <property type="entry name" value="Nit1/2_C-N_Hydrolase"/>
</dbReference>
<evidence type="ECO:0000256" key="1">
    <source>
        <dbReference type="ARBA" id="ARBA00022801"/>
    </source>
</evidence>
<dbReference type="AlphaFoldDB" id="A0A1Q3FNC7"/>
<dbReference type="SUPFAM" id="SSF56317">
    <property type="entry name" value="Carbon-nitrogen hydrolase"/>
    <property type="match status" value="1"/>
</dbReference>
<dbReference type="InterPro" id="IPR003010">
    <property type="entry name" value="C-N_Hydrolase"/>
</dbReference>
<sequence length="277" mass="30841">MVIRIALVQLKIAGTREKILKNAVDLIRISKKEKFANVVVLPESFNCPYSEADFAANAEVIPTGETSKALSEAASHFGVHVVGGSFVERDRDGKLYNTCTVWGPDGELVAKHRKVHLCDTNIPEKLVVNESAVFTRGDNYTTFFVGETKIGLGICWDMRFPEFAAAYRADGCDLLIYPAVCDCYTGELHWELLARARAVDNQLFVAFCSPARDPHADLVSYGHSLVVDPWGRVIQKGTEFQEIVVADLVLRTLPEARSQIPVLQQKRADLYELVKKK</sequence>
<evidence type="ECO:0000256" key="2">
    <source>
        <dbReference type="ARBA" id="ARBA00036637"/>
    </source>
</evidence>
<dbReference type="PANTHER" id="PTHR23088:SF30">
    <property type="entry name" value="OMEGA-AMIDASE NIT2"/>
    <property type="match status" value="1"/>
</dbReference>
<name>A0A1Q3FNC7_CULTA</name>
<feature type="domain" description="CN hydrolase" evidence="6">
    <location>
        <begin position="3"/>
        <end position="250"/>
    </location>
</feature>
<evidence type="ECO:0000256" key="4">
    <source>
        <dbReference type="ARBA" id="ARBA00041576"/>
    </source>
</evidence>
<dbReference type="GO" id="GO:0006528">
    <property type="term" value="P:asparagine metabolic process"/>
    <property type="evidence" value="ECO:0007669"/>
    <property type="project" value="TreeGrafter"/>
</dbReference>
<dbReference type="PROSITE" id="PS50263">
    <property type="entry name" value="CN_HYDROLASE"/>
    <property type="match status" value="1"/>
</dbReference>
<comment type="catalytic activity">
    <reaction evidence="2">
        <text>2-oxoglutaramate + H2O = 2-oxoglutarate + NH4(+)</text>
        <dbReference type="Rhea" id="RHEA:32963"/>
        <dbReference type="ChEBI" id="CHEBI:15377"/>
        <dbReference type="ChEBI" id="CHEBI:16769"/>
        <dbReference type="ChEBI" id="CHEBI:16810"/>
        <dbReference type="ChEBI" id="CHEBI:28938"/>
        <dbReference type="EC" id="3.5.1.3"/>
    </reaction>
    <physiologicalReaction direction="left-to-right" evidence="2">
        <dbReference type="Rhea" id="RHEA:32964"/>
    </physiologicalReaction>
</comment>
<dbReference type="EC" id="3.5.1.3" evidence="3"/>
<proteinExistence type="predicted"/>
<evidence type="ECO:0000313" key="7">
    <source>
        <dbReference type="EMBL" id="JAV29012.1"/>
    </source>
</evidence>
<evidence type="ECO:0000256" key="5">
    <source>
        <dbReference type="ARBA" id="ARBA00048745"/>
    </source>
</evidence>
<comment type="catalytic activity">
    <reaction evidence="5">
        <text>2-oxosuccinamate + H2O = oxaloacetate + NH4(+)</text>
        <dbReference type="Rhea" id="RHEA:59412"/>
        <dbReference type="ChEBI" id="CHEBI:15377"/>
        <dbReference type="ChEBI" id="CHEBI:16452"/>
        <dbReference type="ChEBI" id="CHEBI:28938"/>
        <dbReference type="ChEBI" id="CHEBI:57735"/>
        <dbReference type="EC" id="3.5.1.3"/>
    </reaction>
    <physiologicalReaction direction="left-to-right" evidence="5">
        <dbReference type="Rhea" id="RHEA:59413"/>
    </physiologicalReaction>
</comment>
<keyword evidence="1 7" id="KW-0378">Hydrolase</keyword>
<evidence type="ECO:0000259" key="6">
    <source>
        <dbReference type="PROSITE" id="PS50263"/>
    </source>
</evidence>
<protein>
    <recommendedName>
        <fullName evidence="3">omega-amidase</fullName>
        <ecNumber evidence="3">3.5.1.3</ecNumber>
    </recommendedName>
    <alternativeName>
        <fullName evidence="4">Nitrilase homolog 2</fullName>
    </alternativeName>
</protein>
<dbReference type="EMBL" id="GFDL01006033">
    <property type="protein sequence ID" value="JAV29012.1"/>
    <property type="molecule type" value="Transcribed_RNA"/>
</dbReference>
<organism evidence="7">
    <name type="scientific">Culex tarsalis</name>
    <name type="common">Encephalitis mosquito</name>
    <dbReference type="NCBI Taxonomy" id="7177"/>
    <lineage>
        <taxon>Eukaryota</taxon>
        <taxon>Metazoa</taxon>
        <taxon>Ecdysozoa</taxon>
        <taxon>Arthropoda</taxon>
        <taxon>Hexapoda</taxon>
        <taxon>Insecta</taxon>
        <taxon>Pterygota</taxon>
        <taxon>Neoptera</taxon>
        <taxon>Endopterygota</taxon>
        <taxon>Diptera</taxon>
        <taxon>Nematocera</taxon>
        <taxon>Culicoidea</taxon>
        <taxon>Culicidae</taxon>
        <taxon>Culicinae</taxon>
        <taxon>Culicini</taxon>
        <taxon>Culex</taxon>
        <taxon>Culex</taxon>
    </lineage>
</organism>
<reference evidence="7" key="1">
    <citation type="submission" date="2017-01" db="EMBL/GenBank/DDBJ databases">
        <title>A deep insight into the sialotranscriptome of adult male and female Cluex tarsalis mosquitoes.</title>
        <authorList>
            <person name="Ribeiro J.M."/>
            <person name="Moreira F."/>
            <person name="Bernard K.A."/>
            <person name="Calvo E."/>
        </authorList>
    </citation>
    <scope>NUCLEOTIDE SEQUENCE</scope>
    <source>
        <strain evidence="7">Kern County</strain>
        <tissue evidence="7">Salivary glands</tissue>
    </source>
</reference>
<dbReference type="GO" id="GO:0005739">
    <property type="term" value="C:mitochondrion"/>
    <property type="evidence" value="ECO:0007669"/>
    <property type="project" value="TreeGrafter"/>
</dbReference>
<accession>A0A1Q3FNC7</accession>
<dbReference type="Pfam" id="PF00795">
    <property type="entry name" value="CN_hydrolase"/>
    <property type="match status" value="1"/>
</dbReference>